<accession>A0A1I3KI40</accession>
<dbReference type="AlphaFoldDB" id="A0A1I3KI40"/>
<evidence type="ECO:0000313" key="4">
    <source>
        <dbReference type="Proteomes" id="UP000199548"/>
    </source>
</evidence>
<protein>
    <submittedName>
        <fullName evidence="3">Amidase</fullName>
    </submittedName>
</protein>
<dbReference type="Pfam" id="PF01425">
    <property type="entry name" value="Amidase"/>
    <property type="match status" value="1"/>
</dbReference>
<dbReference type="NCBIfam" id="NF005899">
    <property type="entry name" value="PRK07869.1"/>
    <property type="match status" value="1"/>
</dbReference>
<dbReference type="InterPro" id="IPR036928">
    <property type="entry name" value="AS_sf"/>
</dbReference>
<evidence type="ECO:0000313" key="3">
    <source>
        <dbReference type="EMBL" id="SFI71968.1"/>
    </source>
</evidence>
<feature type="domain" description="Amidase" evidence="2">
    <location>
        <begin position="30"/>
        <end position="451"/>
    </location>
</feature>
<evidence type="ECO:0000256" key="1">
    <source>
        <dbReference type="ARBA" id="ARBA00009199"/>
    </source>
</evidence>
<dbReference type="InterPro" id="IPR020556">
    <property type="entry name" value="Amidase_CS"/>
</dbReference>
<dbReference type="Proteomes" id="UP000199548">
    <property type="component" value="Unassembled WGS sequence"/>
</dbReference>
<gene>
    <name evidence="3" type="ORF">SAMN05192543_10410</name>
</gene>
<dbReference type="OrthoDB" id="9811471at2"/>
<dbReference type="PROSITE" id="PS00571">
    <property type="entry name" value="AMIDASES"/>
    <property type="match status" value="1"/>
</dbReference>
<reference evidence="3 4" key="1">
    <citation type="submission" date="2016-10" db="EMBL/GenBank/DDBJ databases">
        <authorList>
            <person name="de Groot N.N."/>
        </authorList>
    </citation>
    <scope>NUCLEOTIDE SEQUENCE [LARGE SCALE GENOMIC DNA]</scope>
    <source>
        <strain evidence="3 4">LMG 23650</strain>
    </source>
</reference>
<sequence length="473" mass="50671">MNTKDSNDIASFDATGLAAMIRRGEISALEAVDAAIARAETVQPKLNFMAKPLYERARQRVRGGNLTGPFAGVPFLLKDMYDMKGSKTRWGSRLTWLMPAARKNSPQVDAYEAAGLVIIGRSTMSEFGFLPTTEALACGPTRNPWDLGHTPGGSSGGSAAAVAAGVVPMADAADGGGSIRIPASCCGLFGLKPSFGRLIGDQEQAAGFDLTAEHCVSRTVRDSAGLFAAMERTGTSAVLPPLGAVTAPSTRRLRVGYFIDRVVDGQAPDPEVVSSIENTLRLLEGLGHHVERTALPFDGAITFKDFLTLFTSAAAETVDIARKALLGIKPNRFLLEPLTLEMATYARRLPTGELANAKTRLTAAASTYNDWFNRFDVIVSPVLAQPPVPIGAIHGALSFETVLERVSRYAIYTMMHNAFGAPAMSVPLHWSVAGLPIGVQFATRFGDERTLFELAYELEAAKPWADKRPPLFV</sequence>
<dbReference type="GO" id="GO:0003824">
    <property type="term" value="F:catalytic activity"/>
    <property type="evidence" value="ECO:0007669"/>
    <property type="project" value="InterPro"/>
</dbReference>
<dbReference type="EMBL" id="FOQU01000004">
    <property type="protein sequence ID" value="SFI71968.1"/>
    <property type="molecule type" value="Genomic_DNA"/>
</dbReference>
<dbReference type="InterPro" id="IPR023631">
    <property type="entry name" value="Amidase_dom"/>
</dbReference>
<organism evidence="3 4">
    <name type="scientific">Paraburkholderia megapolitana</name>
    <dbReference type="NCBI Taxonomy" id="420953"/>
    <lineage>
        <taxon>Bacteria</taxon>
        <taxon>Pseudomonadati</taxon>
        <taxon>Pseudomonadota</taxon>
        <taxon>Betaproteobacteria</taxon>
        <taxon>Burkholderiales</taxon>
        <taxon>Burkholderiaceae</taxon>
        <taxon>Paraburkholderia</taxon>
    </lineage>
</organism>
<dbReference type="STRING" id="420953.SAMN05192543_10410"/>
<comment type="similarity">
    <text evidence="1">Belongs to the amidase family.</text>
</comment>
<dbReference type="InterPro" id="IPR000120">
    <property type="entry name" value="Amidase"/>
</dbReference>
<dbReference type="SUPFAM" id="SSF75304">
    <property type="entry name" value="Amidase signature (AS) enzymes"/>
    <property type="match status" value="1"/>
</dbReference>
<dbReference type="Gene3D" id="3.90.1300.10">
    <property type="entry name" value="Amidase signature (AS) domain"/>
    <property type="match status" value="1"/>
</dbReference>
<dbReference type="RefSeq" id="WP_091011665.1">
    <property type="nucleotide sequence ID" value="NZ_CP041743.1"/>
</dbReference>
<evidence type="ECO:0000259" key="2">
    <source>
        <dbReference type="Pfam" id="PF01425"/>
    </source>
</evidence>
<keyword evidence="4" id="KW-1185">Reference proteome</keyword>
<dbReference type="PANTHER" id="PTHR11895:SF7">
    <property type="entry name" value="GLUTAMYL-TRNA(GLN) AMIDOTRANSFERASE SUBUNIT A, MITOCHONDRIAL"/>
    <property type="match status" value="1"/>
</dbReference>
<proteinExistence type="inferred from homology"/>
<dbReference type="PANTHER" id="PTHR11895">
    <property type="entry name" value="TRANSAMIDASE"/>
    <property type="match status" value="1"/>
</dbReference>
<name>A0A1I3KI40_9BURK</name>